<dbReference type="AlphaFoldDB" id="A0A8T1VDJ7"/>
<protein>
    <recommendedName>
        <fullName evidence="2">Myb/SANT-like domain-containing protein</fullName>
    </recommendedName>
</protein>
<feature type="compositionally biased region" description="Low complexity" evidence="1">
    <location>
        <begin position="224"/>
        <end position="236"/>
    </location>
</feature>
<sequence length="270" mass="29456">MEPPAKKPRRSWTREVETLLLQHYFRARNDASLRSDKGIKSKAWTLIITRIAEDGVVADKDQCRSKYSRLMSEYDVYKRLCDLSGAGWCSEMNAPTLGEEGWAVLAQAQPRNAALYKRFRAEGFVHASICALLAGDSRATADDASSVLQFNAEALLADSSSVDATRTATPDTPAAVIQTPTTVVQTPASNGQGRESPSPFTSPTAVQRTERVKRYRDGRKKAKQATAATSTAAGDAEASVAAFMKTAEAYFAMKMKMMARELGEEEDTSV</sequence>
<evidence type="ECO:0000313" key="4">
    <source>
        <dbReference type="Proteomes" id="UP000694044"/>
    </source>
</evidence>
<feature type="compositionally biased region" description="Low complexity" evidence="1">
    <location>
        <begin position="163"/>
        <end position="188"/>
    </location>
</feature>
<proteinExistence type="predicted"/>
<dbReference type="EMBL" id="JAGDFM010000442">
    <property type="protein sequence ID" value="KAG7378219.1"/>
    <property type="molecule type" value="Genomic_DNA"/>
</dbReference>
<reference evidence="3" key="1">
    <citation type="submission" date="2021-02" db="EMBL/GenBank/DDBJ databases">
        <authorList>
            <person name="Palmer J.M."/>
        </authorList>
    </citation>
    <scope>NUCLEOTIDE SEQUENCE</scope>
    <source>
        <strain evidence="3">SCRP734</strain>
    </source>
</reference>
<name>A0A8T1VDJ7_9STRA</name>
<dbReference type="Pfam" id="PF12776">
    <property type="entry name" value="Myb_DNA-bind_3"/>
    <property type="match status" value="1"/>
</dbReference>
<accession>A0A8T1VDJ7</accession>
<feature type="compositionally biased region" description="Polar residues" evidence="1">
    <location>
        <begin position="189"/>
        <end position="207"/>
    </location>
</feature>
<dbReference type="PANTHER" id="PTHR47072">
    <property type="match status" value="1"/>
</dbReference>
<dbReference type="InterPro" id="IPR024752">
    <property type="entry name" value="Myb/SANT-like_dom"/>
</dbReference>
<feature type="region of interest" description="Disordered" evidence="1">
    <location>
        <begin position="163"/>
        <end position="236"/>
    </location>
</feature>
<organism evidence="3 4">
    <name type="scientific">Phytophthora pseudosyringae</name>
    <dbReference type="NCBI Taxonomy" id="221518"/>
    <lineage>
        <taxon>Eukaryota</taxon>
        <taxon>Sar</taxon>
        <taxon>Stramenopiles</taxon>
        <taxon>Oomycota</taxon>
        <taxon>Peronosporomycetes</taxon>
        <taxon>Peronosporales</taxon>
        <taxon>Peronosporaceae</taxon>
        <taxon>Phytophthora</taxon>
    </lineage>
</organism>
<gene>
    <name evidence="3" type="ORF">PHYPSEUDO_010396</name>
</gene>
<dbReference type="OrthoDB" id="121822at2759"/>
<evidence type="ECO:0000313" key="3">
    <source>
        <dbReference type="EMBL" id="KAG7378219.1"/>
    </source>
</evidence>
<feature type="domain" description="Myb/SANT-like" evidence="2">
    <location>
        <begin position="11"/>
        <end position="94"/>
    </location>
</feature>
<feature type="compositionally biased region" description="Basic residues" evidence="1">
    <location>
        <begin position="211"/>
        <end position="223"/>
    </location>
</feature>
<comment type="caution">
    <text evidence="3">The sequence shown here is derived from an EMBL/GenBank/DDBJ whole genome shotgun (WGS) entry which is preliminary data.</text>
</comment>
<evidence type="ECO:0000256" key="1">
    <source>
        <dbReference type="SAM" id="MobiDB-lite"/>
    </source>
</evidence>
<keyword evidence="4" id="KW-1185">Reference proteome</keyword>
<dbReference type="PANTHER" id="PTHR47072:SF4">
    <property type="entry name" value="MYB_SANT-LIKE DOMAIN-CONTAINING PROTEIN"/>
    <property type="match status" value="1"/>
</dbReference>
<dbReference type="Proteomes" id="UP000694044">
    <property type="component" value="Unassembled WGS sequence"/>
</dbReference>
<evidence type="ECO:0000259" key="2">
    <source>
        <dbReference type="Pfam" id="PF12776"/>
    </source>
</evidence>